<sequence length="76" mass="9142">MNERIIDNVDYLLGLSEDELNELLIDDKYNKANLRELVKRTLKYANDYKKAFEYEISVEKKEVDKQLALYNRKIIE</sequence>
<gene>
    <name evidence="1" type="ORF">MACH08_19630</name>
</gene>
<accession>A0ABQ5TKG4</accession>
<name>A0ABQ5TKG4_9BACI</name>
<protein>
    <submittedName>
        <fullName evidence="1">Uncharacterized protein</fullName>
    </submittedName>
</protein>
<dbReference type="RefSeq" id="WP_317958061.1">
    <property type="nucleotide sequence ID" value="NZ_BSKO01000001.1"/>
</dbReference>
<comment type="caution">
    <text evidence="1">The sequence shown here is derived from an EMBL/GenBank/DDBJ whole genome shotgun (WGS) entry which is preliminary data.</text>
</comment>
<evidence type="ECO:0000313" key="2">
    <source>
        <dbReference type="Proteomes" id="UP001275436"/>
    </source>
</evidence>
<reference evidence="1 2" key="1">
    <citation type="submission" date="2023-02" db="EMBL/GenBank/DDBJ databases">
        <title>Oceanobacillus kimchii IFOP_LL358 isolated form Alexandrium catenella lab strain.</title>
        <authorList>
            <person name="Gajardo G."/>
            <person name="Ueki S."/>
            <person name="Maruyama F."/>
        </authorList>
    </citation>
    <scope>NUCLEOTIDE SEQUENCE [LARGE SCALE GENOMIC DNA]</scope>
    <source>
        <strain evidence="1 2">IFOP_LL358</strain>
    </source>
</reference>
<dbReference type="EMBL" id="BSKO01000001">
    <property type="protein sequence ID" value="GLO66179.1"/>
    <property type="molecule type" value="Genomic_DNA"/>
</dbReference>
<proteinExistence type="predicted"/>
<evidence type="ECO:0000313" key="1">
    <source>
        <dbReference type="EMBL" id="GLO66179.1"/>
    </source>
</evidence>
<keyword evidence="2" id="KW-1185">Reference proteome</keyword>
<organism evidence="1 2">
    <name type="scientific">Oceanobacillus kimchii</name>
    <dbReference type="NCBI Taxonomy" id="746691"/>
    <lineage>
        <taxon>Bacteria</taxon>
        <taxon>Bacillati</taxon>
        <taxon>Bacillota</taxon>
        <taxon>Bacilli</taxon>
        <taxon>Bacillales</taxon>
        <taxon>Bacillaceae</taxon>
        <taxon>Oceanobacillus</taxon>
    </lineage>
</organism>
<dbReference type="Proteomes" id="UP001275436">
    <property type="component" value="Unassembled WGS sequence"/>
</dbReference>